<keyword evidence="5 6" id="KW-0472">Membrane</keyword>
<organism evidence="7 8">
    <name type="scientific">Halosimplex aquaticum</name>
    <dbReference type="NCBI Taxonomy" id="3026162"/>
    <lineage>
        <taxon>Archaea</taxon>
        <taxon>Methanobacteriati</taxon>
        <taxon>Methanobacteriota</taxon>
        <taxon>Stenosarchaea group</taxon>
        <taxon>Halobacteria</taxon>
        <taxon>Halobacteriales</taxon>
        <taxon>Haloarculaceae</taxon>
        <taxon>Halosimplex</taxon>
    </lineage>
</organism>
<dbReference type="SMART" id="SM01021">
    <property type="entry name" value="Bac_rhodopsin"/>
    <property type="match status" value="1"/>
</dbReference>
<evidence type="ECO:0000313" key="8">
    <source>
        <dbReference type="Proteomes" id="UP001596432"/>
    </source>
</evidence>
<dbReference type="AlphaFoldDB" id="A0ABD5XYM3"/>
<evidence type="ECO:0000256" key="6">
    <source>
        <dbReference type="SAM" id="Phobius"/>
    </source>
</evidence>
<dbReference type="Proteomes" id="UP001596432">
    <property type="component" value="Unassembled WGS sequence"/>
</dbReference>
<dbReference type="Gene3D" id="1.20.1070.10">
    <property type="entry name" value="Rhodopsin 7-helix transmembrane proteins"/>
    <property type="match status" value="1"/>
</dbReference>
<dbReference type="SUPFAM" id="SSF81321">
    <property type="entry name" value="Family A G protein-coupled receptor-like"/>
    <property type="match status" value="1"/>
</dbReference>
<dbReference type="GO" id="GO:0016020">
    <property type="term" value="C:membrane"/>
    <property type="evidence" value="ECO:0007669"/>
    <property type="project" value="UniProtKB-SubCell"/>
</dbReference>
<feature type="transmembrane region" description="Helical" evidence="6">
    <location>
        <begin position="6"/>
        <end position="26"/>
    </location>
</feature>
<evidence type="ECO:0000313" key="7">
    <source>
        <dbReference type="EMBL" id="MFC7140193.1"/>
    </source>
</evidence>
<evidence type="ECO:0000256" key="5">
    <source>
        <dbReference type="ARBA" id="ARBA00023136"/>
    </source>
</evidence>
<feature type="transmembrane region" description="Helical" evidence="6">
    <location>
        <begin position="166"/>
        <end position="186"/>
    </location>
</feature>
<proteinExistence type="inferred from homology"/>
<comment type="caution">
    <text evidence="7">The sequence shown here is derived from an EMBL/GenBank/DDBJ whole genome shotgun (WGS) entry which is preliminary data.</text>
</comment>
<sequence>MIDLPTVSAVAAACYALATVGLIAWLRRVPESKRLFCYPVVAAVGISAVTTALSLAGVGVLTVNGTALDVPSVLDDLIAYPLLWAVAALLANESRKMVGVFALVPAVQVVAFNGASVVGGVVGLVGIASVVGGHVYLTYLLFGPVWERARRLPDRQRLLHWKARNLLLFLIGMLIVFAVLGVAGVFDAYVSGVIGEYLGALIRVGFAGFLFANVDAIAAEGTAGGLLDAVNAESNRDRAGAAGGD</sequence>
<accession>A0ABD5XYM3</accession>
<dbReference type="GeneID" id="78820473"/>
<dbReference type="InterPro" id="IPR001425">
    <property type="entry name" value="Arc/bac/fun_rhodopsins"/>
</dbReference>
<dbReference type="RefSeq" id="WP_274325758.1">
    <property type="nucleotide sequence ID" value="NZ_CP118158.1"/>
</dbReference>
<evidence type="ECO:0000256" key="3">
    <source>
        <dbReference type="ARBA" id="ARBA00022692"/>
    </source>
</evidence>
<comment type="similarity">
    <text evidence="2">Belongs to the archaeal/bacterial/fungal opsin family.</text>
</comment>
<feature type="transmembrane region" description="Helical" evidence="6">
    <location>
        <begin position="73"/>
        <end position="91"/>
    </location>
</feature>
<feature type="transmembrane region" description="Helical" evidence="6">
    <location>
        <begin position="124"/>
        <end position="146"/>
    </location>
</feature>
<gene>
    <name evidence="7" type="ORF">ACFQMA_10160</name>
</gene>
<comment type="subcellular location">
    <subcellularLocation>
        <location evidence="1">Membrane</location>
        <topology evidence="1">Multi-pass membrane protein</topology>
    </subcellularLocation>
</comment>
<dbReference type="EMBL" id="JBHTAS010000001">
    <property type="protein sequence ID" value="MFC7140193.1"/>
    <property type="molecule type" value="Genomic_DNA"/>
</dbReference>
<protein>
    <submittedName>
        <fullName evidence="7">Bacteriorhodopsin</fullName>
    </submittedName>
</protein>
<name>A0ABD5XYM3_9EURY</name>
<keyword evidence="8" id="KW-1185">Reference proteome</keyword>
<feature type="transmembrane region" description="Helical" evidence="6">
    <location>
        <begin position="192"/>
        <end position="212"/>
    </location>
</feature>
<feature type="transmembrane region" description="Helical" evidence="6">
    <location>
        <begin position="98"/>
        <end position="118"/>
    </location>
</feature>
<evidence type="ECO:0000256" key="2">
    <source>
        <dbReference type="ARBA" id="ARBA00008130"/>
    </source>
</evidence>
<evidence type="ECO:0000256" key="4">
    <source>
        <dbReference type="ARBA" id="ARBA00022989"/>
    </source>
</evidence>
<keyword evidence="4 6" id="KW-1133">Transmembrane helix</keyword>
<reference evidence="7 8" key="1">
    <citation type="journal article" date="2019" name="Int. J. Syst. Evol. Microbiol.">
        <title>The Global Catalogue of Microorganisms (GCM) 10K type strain sequencing project: providing services to taxonomists for standard genome sequencing and annotation.</title>
        <authorList>
            <consortium name="The Broad Institute Genomics Platform"/>
            <consortium name="The Broad Institute Genome Sequencing Center for Infectious Disease"/>
            <person name="Wu L."/>
            <person name="Ma J."/>
        </authorList>
    </citation>
    <scope>NUCLEOTIDE SEQUENCE [LARGE SCALE GENOMIC DNA]</scope>
    <source>
        <strain evidence="7 8">XZYJT29</strain>
    </source>
</reference>
<evidence type="ECO:0000256" key="1">
    <source>
        <dbReference type="ARBA" id="ARBA00004141"/>
    </source>
</evidence>
<feature type="transmembrane region" description="Helical" evidence="6">
    <location>
        <begin position="38"/>
        <end position="61"/>
    </location>
</feature>
<keyword evidence="3 6" id="KW-0812">Transmembrane</keyword>